<sequence>MKTSQLSQLRSKVQQQYTFYMELIKHQITHKRPEVFLHTANFGNSLPTIESDRSVRCALLLRVELSPQESNYSPLTLGNFMQLHELDLIEIKTKARFMFAKYKIAQLDKMILDDEHEYTRK</sequence>
<evidence type="ECO:0000313" key="1">
    <source>
        <dbReference type="EMBL" id="KRY93659.1"/>
    </source>
</evidence>
<keyword evidence="2" id="KW-1185">Reference proteome</keyword>
<dbReference type="Proteomes" id="UP000054995">
    <property type="component" value="Unassembled WGS sequence"/>
</dbReference>
<protein>
    <submittedName>
        <fullName evidence="1">Uncharacterized protein</fullName>
    </submittedName>
</protein>
<evidence type="ECO:0000313" key="2">
    <source>
        <dbReference type="Proteomes" id="UP000054995"/>
    </source>
</evidence>
<dbReference type="EMBL" id="JYDT01000001">
    <property type="protein sequence ID" value="KRY93659.1"/>
    <property type="molecule type" value="Genomic_DNA"/>
</dbReference>
<gene>
    <name evidence="1" type="ORF">T4D_421</name>
</gene>
<reference evidence="1 2" key="1">
    <citation type="submission" date="2015-01" db="EMBL/GenBank/DDBJ databases">
        <title>Evolution of Trichinella species and genotypes.</title>
        <authorList>
            <person name="Korhonen P.K."/>
            <person name="Edoardo P."/>
            <person name="Giuseppe L.R."/>
            <person name="Gasser R.B."/>
        </authorList>
    </citation>
    <scope>NUCLEOTIDE SEQUENCE [LARGE SCALE GENOMIC DNA]</scope>
    <source>
        <strain evidence="1">ISS470</strain>
    </source>
</reference>
<comment type="caution">
    <text evidence="1">The sequence shown here is derived from an EMBL/GenBank/DDBJ whole genome shotgun (WGS) entry which is preliminary data.</text>
</comment>
<accession>A0A0V1G601</accession>
<proteinExistence type="predicted"/>
<dbReference type="AlphaFoldDB" id="A0A0V1G601"/>
<name>A0A0V1G601_TRIPS</name>
<organism evidence="1 2">
    <name type="scientific">Trichinella pseudospiralis</name>
    <name type="common">Parasitic roundworm</name>
    <dbReference type="NCBI Taxonomy" id="6337"/>
    <lineage>
        <taxon>Eukaryota</taxon>
        <taxon>Metazoa</taxon>
        <taxon>Ecdysozoa</taxon>
        <taxon>Nematoda</taxon>
        <taxon>Enoplea</taxon>
        <taxon>Dorylaimia</taxon>
        <taxon>Trichinellida</taxon>
        <taxon>Trichinellidae</taxon>
        <taxon>Trichinella</taxon>
    </lineage>
</organism>